<keyword evidence="1" id="KW-0597">Phosphoprotein</keyword>
<dbReference type="PROSITE" id="PS50930">
    <property type="entry name" value="HTH_LYTTR"/>
    <property type="match status" value="1"/>
</dbReference>
<dbReference type="GO" id="GO:0003677">
    <property type="term" value="F:DNA binding"/>
    <property type="evidence" value="ECO:0007669"/>
    <property type="project" value="InterPro"/>
</dbReference>
<dbReference type="InterPro" id="IPR011006">
    <property type="entry name" value="CheY-like_superfamily"/>
</dbReference>
<dbReference type="Proteomes" id="UP000474175">
    <property type="component" value="Unassembled WGS sequence"/>
</dbReference>
<dbReference type="AlphaFoldDB" id="A0A6L9L946"/>
<evidence type="ECO:0000259" key="3">
    <source>
        <dbReference type="PROSITE" id="PS50930"/>
    </source>
</evidence>
<reference evidence="4 5" key="1">
    <citation type="submission" date="2020-02" db="EMBL/GenBank/DDBJ databases">
        <title>Draft genome sequence of two Spirosoma agri KCTC 52727 and Spirosoma terrae KCTC 52035.</title>
        <authorList>
            <person name="Rojas J."/>
            <person name="Ambika Manirajan B."/>
            <person name="Suarez C."/>
            <person name="Ratering S."/>
            <person name="Schnell S."/>
        </authorList>
    </citation>
    <scope>NUCLEOTIDE SEQUENCE [LARGE SCALE GENOMIC DNA]</scope>
    <source>
        <strain evidence="4 5">KCTC 52035</strain>
    </source>
</reference>
<dbReference type="GO" id="GO:0000156">
    <property type="term" value="F:phosphorelay response regulator activity"/>
    <property type="evidence" value="ECO:0007669"/>
    <property type="project" value="TreeGrafter"/>
</dbReference>
<evidence type="ECO:0000313" key="4">
    <source>
        <dbReference type="EMBL" id="NDU95882.1"/>
    </source>
</evidence>
<dbReference type="SMART" id="SM00850">
    <property type="entry name" value="LytTR"/>
    <property type="match status" value="1"/>
</dbReference>
<gene>
    <name evidence="4" type="ORF">GK108_13445</name>
</gene>
<organism evidence="4 5">
    <name type="scientific">Spirosoma terrae</name>
    <dbReference type="NCBI Taxonomy" id="1968276"/>
    <lineage>
        <taxon>Bacteria</taxon>
        <taxon>Pseudomonadati</taxon>
        <taxon>Bacteroidota</taxon>
        <taxon>Cytophagia</taxon>
        <taxon>Cytophagales</taxon>
        <taxon>Cytophagaceae</taxon>
        <taxon>Spirosoma</taxon>
    </lineage>
</organism>
<proteinExistence type="predicted"/>
<dbReference type="Gene3D" id="3.40.50.2300">
    <property type="match status" value="1"/>
</dbReference>
<dbReference type="InterPro" id="IPR001789">
    <property type="entry name" value="Sig_transdc_resp-reg_receiver"/>
</dbReference>
<dbReference type="Pfam" id="PF00072">
    <property type="entry name" value="Response_reg"/>
    <property type="match status" value="1"/>
</dbReference>
<evidence type="ECO:0000259" key="2">
    <source>
        <dbReference type="PROSITE" id="PS50110"/>
    </source>
</evidence>
<dbReference type="PANTHER" id="PTHR45526">
    <property type="entry name" value="TRANSCRIPTIONAL REGULATORY PROTEIN DPIA"/>
    <property type="match status" value="1"/>
</dbReference>
<feature type="modified residue" description="4-aspartylphosphate" evidence="1">
    <location>
        <position position="58"/>
    </location>
</feature>
<feature type="domain" description="Response regulatory" evidence="2">
    <location>
        <begin position="7"/>
        <end position="119"/>
    </location>
</feature>
<dbReference type="Pfam" id="PF04397">
    <property type="entry name" value="LytTR"/>
    <property type="match status" value="1"/>
</dbReference>
<dbReference type="InterPro" id="IPR051271">
    <property type="entry name" value="2C-system_Tx_regulators"/>
</dbReference>
<evidence type="ECO:0000313" key="5">
    <source>
        <dbReference type="Proteomes" id="UP000474175"/>
    </source>
</evidence>
<dbReference type="PANTHER" id="PTHR45526:SF1">
    <property type="entry name" value="TRANSCRIPTIONAL REGULATORY PROTEIN DCUR-RELATED"/>
    <property type="match status" value="1"/>
</dbReference>
<dbReference type="EMBL" id="JAAFZH010000005">
    <property type="protein sequence ID" value="NDU95882.1"/>
    <property type="molecule type" value="Genomic_DNA"/>
</dbReference>
<evidence type="ECO:0000256" key="1">
    <source>
        <dbReference type="PROSITE-ProRule" id="PRU00169"/>
    </source>
</evidence>
<dbReference type="SMART" id="SM00448">
    <property type="entry name" value="REC"/>
    <property type="match status" value="1"/>
</dbReference>
<feature type="domain" description="HTH LytTR-type" evidence="3">
    <location>
        <begin position="154"/>
        <end position="253"/>
    </location>
</feature>
<dbReference type="SUPFAM" id="SSF52172">
    <property type="entry name" value="CheY-like"/>
    <property type="match status" value="1"/>
</dbReference>
<name>A0A6L9L946_9BACT</name>
<keyword evidence="5" id="KW-1185">Reference proteome</keyword>
<dbReference type="RefSeq" id="WP_163948843.1">
    <property type="nucleotide sequence ID" value="NZ_JAAFZH010000005.1"/>
</dbReference>
<dbReference type="InterPro" id="IPR007492">
    <property type="entry name" value="LytTR_DNA-bd_dom"/>
</dbReference>
<comment type="caution">
    <text evidence="4">The sequence shown here is derived from an EMBL/GenBank/DDBJ whole genome shotgun (WGS) entry which is preliminary data.</text>
</comment>
<accession>A0A6L9L946</accession>
<dbReference type="PROSITE" id="PS50110">
    <property type="entry name" value="RESPONSE_REGULATORY"/>
    <property type="match status" value="1"/>
</dbReference>
<dbReference type="Gene3D" id="2.40.50.1020">
    <property type="entry name" value="LytTr DNA-binding domain"/>
    <property type="match status" value="1"/>
</dbReference>
<protein>
    <submittedName>
        <fullName evidence="4">Response regulator transcription factor</fullName>
    </submittedName>
</protein>
<sequence length="257" mass="29171">MMTGPLRCAIIEDEPLAQELLEKYIRRVPSLELIATFDDAIDAFEQLPAIQPDVIFLDINMPEMTGLEFLQAYPTPHPLVVMTTANPHHALDGFDLGVVDYLLKPIAFDRFLKAVGRLKERFQGTGSAKRSTSINADETFQSAVSENTRSATFIYLKTDKKLEQIQYDDIVFAEALGDYIKVFLPNRFVVTHLTMTKLNDALPKDRFLRINRSYIIQLRHVKTLDGNSVILSTGDNLVIGPNYRDVVKERIRQEQIG</sequence>